<name>A0A1M2VYP2_TRAPU</name>
<sequence>MHKSAKSKRPRSRSRDSGKGKANANRRAPSKKRARRSQAANELGELPQEAANNMLLDPPTFPTPSVPGSGLEEHGAVSPSSLFGEPENSQVVTDICIDELDPQESPPAAEVLPVATPEPSRETHTLARPIEESMAE</sequence>
<evidence type="ECO:0000256" key="1">
    <source>
        <dbReference type="SAM" id="MobiDB-lite"/>
    </source>
</evidence>
<dbReference type="AlphaFoldDB" id="A0A1M2VYP2"/>
<proteinExistence type="predicted"/>
<evidence type="ECO:0000313" key="2">
    <source>
        <dbReference type="EMBL" id="OJT12666.1"/>
    </source>
</evidence>
<evidence type="ECO:0000313" key="3">
    <source>
        <dbReference type="Proteomes" id="UP000184267"/>
    </source>
</evidence>
<comment type="caution">
    <text evidence="2">The sequence shown here is derived from an EMBL/GenBank/DDBJ whole genome shotgun (WGS) entry which is preliminary data.</text>
</comment>
<feature type="region of interest" description="Disordered" evidence="1">
    <location>
        <begin position="101"/>
        <end position="136"/>
    </location>
</feature>
<keyword evidence="3" id="KW-1185">Reference proteome</keyword>
<reference evidence="2 3" key="1">
    <citation type="submission" date="2016-10" db="EMBL/GenBank/DDBJ databases">
        <title>Genome sequence of the basidiomycete white-rot fungus Trametes pubescens.</title>
        <authorList>
            <person name="Makela M.R."/>
            <person name="Granchi Z."/>
            <person name="Peng M."/>
            <person name="De Vries R.P."/>
            <person name="Grigoriev I."/>
            <person name="Riley R."/>
            <person name="Hilden K."/>
        </authorList>
    </citation>
    <scope>NUCLEOTIDE SEQUENCE [LARGE SCALE GENOMIC DNA]</scope>
    <source>
        <strain evidence="2 3">FBCC735</strain>
    </source>
</reference>
<dbReference type="EMBL" id="MNAD01000461">
    <property type="protein sequence ID" value="OJT12666.1"/>
    <property type="molecule type" value="Genomic_DNA"/>
</dbReference>
<feature type="compositionally biased region" description="Basic and acidic residues" evidence="1">
    <location>
        <begin position="119"/>
        <end position="136"/>
    </location>
</feature>
<gene>
    <name evidence="2" type="ORF">TRAPUB_10789</name>
</gene>
<dbReference type="Proteomes" id="UP000184267">
    <property type="component" value="Unassembled WGS sequence"/>
</dbReference>
<feature type="region of interest" description="Disordered" evidence="1">
    <location>
        <begin position="1"/>
        <end position="86"/>
    </location>
</feature>
<feature type="compositionally biased region" description="Basic residues" evidence="1">
    <location>
        <begin position="1"/>
        <end position="12"/>
    </location>
</feature>
<feature type="non-terminal residue" evidence="2">
    <location>
        <position position="136"/>
    </location>
</feature>
<organism evidence="2 3">
    <name type="scientific">Trametes pubescens</name>
    <name type="common">White-rot fungus</name>
    <dbReference type="NCBI Taxonomy" id="154538"/>
    <lineage>
        <taxon>Eukaryota</taxon>
        <taxon>Fungi</taxon>
        <taxon>Dikarya</taxon>
        <taxon>Basidiomycota</taxon>
        <taxon>Agaricomycotina</taxon>
        <taxon>Agaricomycetes</taxon>
        <taxon>Polyporales</taxon>
        <taxon>Polyporaceae</taxon>
        <taxon>Trametes</taxon>
    </lineage>
</organism>
<accession>A0A1M2VYP2</accession>
<protein>
    <submittedName>
        <fullName evidence="2">Uncharacterized protein</fullName>
    </submittedName>
</protein>